<keyword evidence="2" id="KW-1185">Reference proteome</keyword>
<evidence type="ECO:0000313" key="1">
    <source>
        <dbReference type="EMBL" id="KZP14118.1"/>
    </source>
</evidence>
<dbReference type="EMBL" id="KV417622">
    <property type="protein sequence ID" value="KZP14118.1"/>
    <property type="molecule type" value="Genomic_DNA"/>
</dbReference>
<proteinExistence type="predicted"/>
<sequence>MARKSEQTTVQYHAAFKQWQSDHRNDPGQIAALWKEHILIPQNTGSGDKPSQQITKQVSTITQKMVAMGNSYYMSSNIAVVGAVIHLGSTNTAQMFALTLSLQATLVNGFGLNEQVSLLKAKAMLMHVLRYSVSFQLN</sequence>
<dbReference type="AlphaFoldDB" id="A0A166CY26"/>
<reference evidence="1 2" key="1">
    <citation type="journal article" date="2016" name="Mol. Biol. Evol.">
        <title>Comparative Genomics of Early-Diverging Mushroom-Forming Fungi Provides Insights into the Origins of Lignocellulose Decay Capabilities.</title>
        <authorList>
            <person name="Nagy L.G."/>
            <person name="Riley R."/>
            <person name="Tritt A."/>
            <person name="Adam C."/>
            <person name="Daum C."/>
            <person name="Floudas D."/>
            <person name="Sun H."/>
            <person name="Yadav J.S."/>
            <person name="Pangilinan J."/>
            <person name="Larsson K.H."/>
            <person name="Matsuura K."/>
            <person name="Barry K."/>
            <person name="Labutti K."/>
            <person name="Kuo R."/>
            <person name="Ohm R.A."/>
            <person name="Bhattacharya S.S."/>
            <person name="Shirouzu T."/>
            <person name="Yoshinaga Y."/>
            <person name="Martin F.M."/>
            <person name="Grigoriev I.V."/>
            <person name="Hibbett D.S."/>
        </authorList>
    </citation>
    <scope>NUCLEOTIDE SEQUENCE [LARGE SCALE GENOMIC DNA]</scope>
    <source>
        <strain evidence="1 2">CBS 109695</strain>
    </source>
</reference>
<protein>
    <submittedName>
        <fullName evidence="1">Uncharacterized protein</fullName>
    </submittedName>
</protein>
<accession>A0A166CY26</accession>
<name>A0A166CY26_9AGAM</name>
<dbReference type="Proteomes" id="UP000076532">
    <property type="component" value="Unassembled WGS sequence"/>
</dbReference>
<evidence type="ECO:0000313" key="2">
    <source>
        <dbReference type="Proteomes" id="UP000076532"/>
    </source>
</evidence>
<organism evidence="1 2">
    <name type="scientific">Athelia psychrophila</name>
    <dbReference type="NCBI Taxonomy" id="1759441"/>
    <lineage>
        <taxon>Eukaryota</taxon>
        <taxon>Fungi</taxon>
        <taxon>Dikarya</taxon>
        <taxon>Basidiomycota</taxon>
        <taxon>Agaricomycotina</taxon>
        <taxon>Agaricomycetes</taxon>
        <taxon>Agaricomycetidae</taxon>
        <taxon>Atheliales</taxon>
        <taxon>Atheliaceae</taxon>
        <taxon>Athelia</taxon>
    </lineage>
</organism>
<gene>
    <name evidence="1" type="ORF">FIBSPDRAFT_959955</name>
</gene>